<accession>J0QUH6</accession>
<evidence type="ECO:0000313" key="2">
    <source>
        <dbReference type="Proteomes" id="UP000002646"/>
    </source>
</evidence>
<sequence length="36" mass="4287">MPMQNFHFNIESANHFIAGYTKGKKQRLCKNQYIDL</sequence>
<name>J0QUH6_9HYPH</name>
<dbReference type="HOGENOM" id="CLU_3354798_0_0_5"/>
<dbReference type="AlphaFoldDB" id="J0QUH6"/>
<gene>
    <name evidence="1" type="ORF">MCW_00007</name>
</gene>
<reference evidence="1 2" key="1">
    <citation type="submission" date="2012-03" db="EMBL/GenBank/DDBJ databases">
        <title>The Genome Sequence of Bartonella washoensis 085-0475.</title>
        <authorList>
            <consortium name="The Broad Institute Genome Sequencing Platform"/>
            <consortium name="The Broad Institute Genome Sequencing Center for Infectious Disease"/>
            <person name="Feldgarden M."/>
            <person name="Kirby J."/>
            <person name="Kosoy M."/>
            <person name="Birtles R."/>
            <person name="Probert W.S."/>
            <person name="Chiaraviglio L."/>
            <person name="Young S.K."/>
            <person name="Zeng Q."/>
            <person name="Gargeya S."/>
            <person name="Fitzgerald M."/>
            <person name="Haas B."/>
            <person name="Abouelleil A."/>
            <person name="Alvarado L."/>
            <person name="Arachchi H.M."/>
            <person name="Berlin A."/>
            <person name="Chapman S.B."/>
            <person name="Gearin G."/>
            <person name="Goldberg J."/>
            <person name="Griggs A."/>
            <person name="Gujja S."/>
            <person name="Hansen M."/>
            <person name="Heiman D."/>
            <person name="Howarth C."/>
            <person name="Larimer J."/>
            <person name="Lui A."/>
            <person name="MacDonald P.J.P."/>
            <person name="McCowen C."/>
            <person name="Montmayeur A."/>
            <person name="Murphy C."/>
            <person name="Neiman D."/>
            <person name="Pearson M."/>
            <person name="Priest M."/>
            <person name="Roberts A."/>
            <person name="Saif S."/>
            <person name="Shea T."/>
            <person name="Sisk P."/>
            <person name="Stolte C."/>
            <person name="Sykes S."/>
            <person name="Wortman J."/>
            <person name="Nusbaum C."/>
            <person name="Birren B."/>
        </authorList>
    </citation>
    <scope>NUCLEOTIDE SEQUENCE [LARGE SCALE GENOMIC DNA]</scope>
    <source>
        <strain evidence="1 2">085-0475</strain>
    </source>
</reference>
<proteinExistence type="predicted"/>
<comment type="caution">
    <text evidence="1">The sequence shown here is derived from an EMBL/GenBank/DDBJ whole genome shotgun (WGS) entry which is preliminary data.</text>
</comment>
<dbReference type="EMBL" id="AILX01000002">
    <property type="protein sequence ID" value="EJF86784.1"/>
    <property type="molecule type" value="Genomic_DNA"/>
</dbReference>
<dbReference type="Proteomes" id="UP000002646">
    <property type="component" value="Unassembled WGS sequence"/>
</dbReference>
<organism evidence="1 2">
    <name type="scientific">Cardidatus Bartonella washoeensis 085-0475</name>
    <dbReference type="NCBI Taxonomy" id="1094564"/>
    <lineage>
        <taxon>Bacteria</taxon>
        <taxon>Pseudomonadati</taxon>
        <taxon>Pseudomonadota</taxon>
        <taxon>Alphaproteobacteria</taxon>
        <taxon>Hyphomicrobiales</taxon>
        <taxon>Bartonellaceae</taxon>
        <taxon>Bartonella</taxon>
    </lineage>
</organism>
<protein>
    <submittedName>
        <fullName evidence="1">Uncharacterized protein</fullName>
    </submittedName>
</protein>
<evidence type="ECO:0000313" key="1">
    <source>
        <dbReference type="EMBL" id="EJF86784.1"/>
    </source>
</evidence>